<feature type="compositionally biased region" description="Low complexity" evidence="8">
    <location>
        <begin position="238"/>
        <end position="251"/>
    </location>
</feature>
<keyword evidence="5" id="KW-0677">Repeat</keyword>
<dbReference type="SMART" id="SM00320">
    <property type="entry name" value="WD40"/>
    <property type="match status" value="6"/>
</dbReference>
<accession>A0A1Y1UL34</accession>
<dbReference type="GeneID" id="33557238"/>
<dbReference type="Gene3D" id="3.30.70.360">
    <property type="match status" value="1"/>
</dbReference>
<dbReference type="InterPro" id="IPR036322">
    <property type="entry name" value="WD40_repeat_dom_sf"/>
</dbReference>
<evidence type="ECO:0000256" key="4">
    <source>
        <dbReference type="ARBA" id="ARBA00022723"/>
    </source>
</evidence>
<dbReference type="GO" id="GO:0046872">
    <property type="term" value="F:metal ion binding"/>
    <property type="evidence" value="ECO:0007669"/>
    <property type="project" value="UniProtKB-KW"/>
</dbReference>
<dbReference type="InterPro" id="IPR019775">
    <property type="entry name" value="WD40_repeat_CS"/>
</dbReference>
<dbReference type="AlphaFoldDB" id="A0A1Y1UL34"/>
<comment type="similarity">
    <text evidence="1">Belongs to the peptidase M20A family.</text>
</comment>
<dbReference type="PROSITE" id="PS50294">
    <property type="entry name" value="WD_REPEATS_REGION"/>
    <property type="match status" value="1"/>
</dbReference>
<keyword evidence="3" id="KW-0645">Protease</keyword>
<dbReference type="InterPro" id="IPR015943">
    <property type="entry name" value="WD40/YVTN_repeat-like_dom_sf"/>
</dbReference>
<feature type="region of interest" description="Disordered" evidence="8">
    <location>
        <begin position="201"/>
        <end position="267"/>
    </location>
</feature>
<feature type="domain" description="Peptidase M20 dimerisation" evidence="9">
    <location>
        <begin position="673"/>
        <end position="813"/>
    </location>
</feature>
<dbReference type="PROSITE" id="PS00678">
    <property type="entry name" value="WD_REPEATS_1"/>
    <property type="match status" value="1"/>
</dbReference>
<dbReference type="InterPro" id="IPR017149">
    <property type="entry name" value="GSH_degradosome_Dug2"/>
</dbReference>
<evidence type="ECO:0000256" key="3">
    <source>
        <dbReference type="ARBA" id="ARBA00022670"/>
    </source>
</evidence>
<keyword evidence="2 7" id="KW-0853">WD repeat</keyword>
<keyword evidence="11" id="KW-1185">Reference proteome</keyword>
<dbReference type="STRING" id="4999.A0A1Y1UL34"/>
<dbReference type="Pfam" id="PF01546">
    <property type="entry name" value="Peptidase_M20"/>
    <property type="match status" value="1"/>
</dbReference>
<dbReference type="PANTHER" id="PTHR43270">
    <property type="entry name" value="BETA-ALA-HIS DIPEPTIDASE"/>
    <property type="match status" value="1"/>
</dbReference>
<evidence type="ECO:0000259" key="9">
    <source>
        <dbReference type="Pfam" id="PF07687"/>
    </source>
</evidence>
<keyword evidence="4" id="KW-0479">Metal-binding</keyword>
<dbReference type="OrthoDB" id="7832001at2759"/>
<dbReference type="PROSITE" id="PS50082">
    <property type="entry name" value="WD_REPEATS_2"/>
    <property type="match status" value="2"/>
</dbReference>
<dbReference type="Proteomes" id="UP000193218">
    <property type="component" value="Unassembled WGS sequence"/>
</dbReference>
<dbReference type="Pfam" id="PF07687">
    <property type="entry name" value="M20_dimer"/>
    <property type="match status" value="1"/>
</dbReference>
<evidence type="ECO:0000256" key="8">
    <source>
        <dbReference type="SAM" id="MobiDB-lite"/>
    </source>
</evidence>
<gene>
    <name evidence="10" type="ORF">BD324DRAFT_621968</name>
</gene>
<dbReference type="InterPro" id="IPR002933">
    <property type="entry name" value="Peptidase_M20"/>
</dbReference>
<dbReference type="RefSeq" id="XP_021872621.1">
    <property type="nucleotide sequence ID" value="XM_022015429.1"/>
</dbReference>
<dbReference type="SUPFAM" id="SSF53187">
    <property type="entry name" value="Zn-dependent exopeptidases"/>
    <property type="match status" value="1"/>
</dbReference>
<dbReference type="InterPro" id="IPR051458">
    <property type="entry name" value="Cyt/Met_Dipeptidase"/>
</dbReference>
<evidence type="ECO:0000313" key="11">
    <source>
        <dbReference type="Proteomes" id="UP000193218"/>
    </source>
</evidence>
<evidence type="ECO:0000256" key="1">
    <source>
        <dbReference type="ARBA" id="ARBA00006247"/>
    </source>
</evidence>
<organism evidence="10 11">
    <name type="scientific">Kockovaella imperatae</name>
    <dbReference type="NCBI Taxonomy" id="4999"/>
    <lineage>
        <taxon>Eukaryota</taxon>
        <taxon>Fungi</taxon>
        <taxon>Dikarya</taxon>
        <taxon>Basidiomycota</taxon>
        <taxon>Agaricomycotina</taxon>
        <taxon>Tremellomycetes</taxon>
        <taxon>Tremellales</taxon>
        <taxon>Cuniculitremaceae</taxon>
        <taxon>Kockovaella</taxon>
    </lineage>
</organism>
<protein>
    <recommendedName>
        <fullName evidence="9">Peptidase M20 dimerisation domain-containing protein</fullName>
    </recommendedName>
</protein>
<keyword evidence="6" id="KW-0378">Hydrolase</keyword>
<dbReference type="SUPFAM" id="SSF50978">
    <property type="entry name" value="WD40 repeat-like"/>
    <property type="match status" value="1"/>
</dbReference>
<evidence type="ECO:0000256" key="2">
    <source>
        <dbReference type="ARBA" id="ARBA00022574"/>
    </source>
</evidence>
<comment type="caution">
    <text evidence="10">The sequence shown here is derived from an EMBL/GenBank/DDBJ whole genome shotgun (WGS) entry which is preliminary data.</text>
</comment>
<dbReference type="Gene3D" id="3.40.630.10">
    <property type="entry name" value="Zn peptidases"/>
    <property type="match status" value="1"/>
</dbReference>
<feature type="compositionally biased region" description="Low complexity" evidence="8">
    <location>
        <begin position="201"/>
        <end position="215"/>
    </location>
</feature>
<dbReference type="GO" id="GO:0006508">
    <property type="term" value="P:proteolysis"/>
    <property type="evidence" value="ECO:0007669"/>
    <property type="project" value="UniProtKB-KW"/>
</dbReference>
<dbReference type="GO" id="GO:0008233">
    <property type="term" value="F:peptidase activity"/>
    <property type="evidence" value="ECO:0007669"/>
    <property type="project" value="UniProtKB-KW"/>
</dbReference>
<feature type="compositionally biased region" description="Low complexity" evidence="8">
    <location>
        <begin position="24"/>
        <end position="34"/>
    </location>
</feature>
<evidence type="ECO:0000256" key="5">
    <source>
        <dbReference type="ARBA" id="ARBA00022737"/>
    </source>
</evidence>
<evidence type="ECO:0000256" key="7">
    <source>
        <dbReference type="PROSITE-ProRule" id="PRU00221"/>
    </source>
</evidence>
<reference evidence="10 11" key="1">
    <citation type="submission" date="2017-03" db="EMBL/GenBank/DDBJ databases">
        <title>Widespread Adenine N6-methylation of Active Genes in Fungi.</title>
        <authorList>
            <consortium name="DOE Joint Genome Institute"/>
            <person name="Mondo S.J."/>
            <person name="Dannebaum R.O."/>
            <person name="Kuo R.C."/>
            <person name="Louie K.B."/>
            <person name="Bewick A.J."/>
            <person name="Labutti K."/>
            <person name="Haridas S."/>
            <person name="Kuo A."/>
            <person name="Salamov A."/>
            <person name="Ahrendt S.R."/>
            <person name="Lau R."/>
            <person name="Bowen B.P."/>
            <person name="Lipzen A."/>
            <person name="Sullivan W."/>
            <person name="Andreopoulos W.B."/>
            <person name="Clum A."/>
            <person name="Lindquist E."/>
            <person name="Daum C."/>
            <person name="Northen T.R."/>
            <person name="Ramamoorthy G."/>
            <person name="Schmitz R.J."/>
            <person name="Gryganskyi A."/>
            <person name="Culley D."/>
            <person name="Magnuson J."/>
            <person name="James T.Y."/>
            <person name="O'Malley M.A."/>
            <person name="Stajich J.E."/>
            <person name="Spatafora J.W."/>
            <person name="Visel A."/>
            <person name="Grigoriev I.V."/>
        </authorList>
    </citation>
    <scope>NUCLEOTIDE SEQUENCE [LARGE SCALE GENOMIC DNA]</scope>
    <source>
        <strain evidence="10 11">NRRL Y-17943</strain>
    </source>
</reference>
<feature type="repeat" description="WD" evidence="7">
    <location>
        <begin position="357"/>
        <end position="396"/>
    </location>
</feature>
<dbReference type="InterPro" id="IPR011650">
    <property type="entry name" value="Peptidase_M20_dimer"/>
</dbReference>
<dbReference type="EMBL" id="NBSH01000004">
    <property type="protein sequence ID" value="ORX38699.1"/>
    <property type="molecule type" value="Genomic_DNA"/>
</dbReference>
<sequence length="921" mass="100055">MQAYSSIEGLIQKRHDEWSARAESSSTTSMSTNSIKRDSLTWKQKGNTPALSHLLSVQGGRVLSLAADENCVYAGCQSLENEIVVFSRNTLRPMFKLLGHQGSVLALMIVEDRGWLVSSSSAGDVRIWSTKTFEPVYIIHPCDDTSGDIYSLAWDDRAGGTLYFGSQSASIEWINFADPGSLHQDPTRTRKASLQTAASHTVAVSSSEATSSSSKPTPPSLPRQRTGRYRPHKFFDNPPISGSTTPTSPVPGCKKGHSYATSSHASPQLANLNTLEPTVSRHSAQSNGEKSLNGPKAVELDVGPGARIAFAHFGYVYALHLIPRNEGQSWLVSGSGDSDIKIWLCKAEGGLKLIQTFQELSGAVHSLAFRDSLLFAGMQDGQVGVWDLETFACIRNIDLHAADVLALSVLGEDLYAGAADGQVARIDGKFENTSSWAAHEGIVLSSVIVQATHGWEYITAGNDSFVKIWSISRPSTLPLSGEIEVEGEGDTMLLALSKLIAVPTVSDEAHRESCRQGAHLLKRLLQQLGAQSEVISGENGRNPLVLATFVGRETGRPRKRVLFYGHYDVQPAAEAGWESDPWTLAGRNGYLYGRGVSDNKGPILAVACAASSLRQKRELDVDLVMLIEGEEEAGSRGFAPTVRKHKDAIGHIDVVLLSNSTWVGEDDPCVVFGMRGVVYAHLEISSKGADAHSGVDGGSVAEPMFDMIRVLGGIADSQGVRIPDFYDQVRSPTPEEMQHLTDVSIATGRSVEDLSRVWRDPSFSIANISSTGSSNKTVIPRRVTADISMRIVPDQDLETITANLKAHCKNLYDDLHSSNTFEIKVTHSASWWLTSLDSPYFKSLECAIEDVWGAKPLKIREGGTVPTIFWLEREFGAPCVHLPLGQASDAGHLANERMRLLNLRNGKRVVESYLARLALLE</sequence>
<name>A0A1Y1UL34_9TREE</name>
<dbReference type="GO" id="GO:0006751">
    <property type="term" value="P:glutathione catabolic process"/>
    <property type="evidence" value="ECO:0007669"/>
    <property type="project" value="InterPro"/>
</dbReference>
<evidence type="ECO:0000256" key="6">
    <source>
        <dbReference type="ARBA" id="ARBA00022801"/>
    </source>
</evidence>
<dbReference type="Pfam" id="PF00400">
    <property type="entry name" value="WD40"/>
    <property type="match status" value="1"/>
</dbReference>
<dbReference type="InParanoid" id="A0A1Y1UL34"/>
<feature type="region of interest" description="Disordered" evidence="8">
    <location>
        <begin position="18"/>
        <end position="39"/>
    </location>
</feature>
<feature type="repeat" description="WD" evidence="7">
    <location>
        <begin position="97"/>
        <end position="138"/>
    </location>
</feature>
<dbReference type="Gene3D" id="2.130.10.10">
    <property type="entry name" value="YVTN repeat-like/Quinoprotein amine dehydrogenase"/>
    <property type="match status" value="2"/>
</dbReference>
<proteinExistence type="inferred from homology"/>
<dbReference type="PANTHER" id="PTHR43270:SF8">
    <property type="entry name" value="DI- AND TRIPEPTIDASE DUG2-RELATED"/>
    <property type="match status" value="1"/>
</dbReference>
<dbReference type="PIRSF" id="PIRSF037237">
    <property type="entry name" value="Peptidase_WD_repeats_DUG2"/>
    <property type="match status" value="1"/>
</dbReference>
<dbReference type="InterPro" id="IPR001680">
    <property type="entry name" value="WD40_rpt"/>
</dbReference>
<evidence type="ECO:0000313" key="10">
    <source>
        <dbReference type="EMBL" id="ORX38699.1"/>
    </source>
</evidence>